<evidence type="ECO:0000313" key="4">
    <source>
        <dbReference type="Proteomes" id="UP000028680"/>
    </source>
</evidence>
<name>A0AAN0RI66_9RHOB</name>
<dbReference type="PROSITE" id="PS00061">
    <property type="entry name" value="ADH_SHORT"/>
    <property type="match status" value="1"/>
</dbReference>
<dbReference type="KEGG" id="ptp:RCA23_c10670"/>
<accession>A0AAN0RI66</accession>
<dbReference type="Pfam" id="PF00106">
    <property type="entry name" value="adh_short"/>
    <property type="match status" value="1"/>
</dbReference>
<keyword evidence="4" id="KW-1185">Reference proteome</keyword>
<dbReference type="AlphaFoldDB" id="A0AAN0RI66"/>
<dbReference type="EMBL" id="CP003984">
    <property type="protein sequence ID" value="AII86618.1"/>
    <property type="molecule type" value="Genomic_DNA"/>
</dbReference>
<comment type="similarity">
    <text evidence="1 2">Belongs to the short-chain dehydrogenases/reductases (SDR) family.</text>
</comment>
<dbReference type="PRINTS" id="PR00081">
    <property type="entry name" value="GDHRDH"/>
</dbReference>
<dbReference type="RefSeq" id="WP_044049453.1">
    <property type="nucleotide sequence ID" value="NZ_CP003984.1"/>
</dbReference>
<gene>
    <name evidence="3" type="ORF">RCA23_c10670</name>
</gene>
<dbReference type="Proteomes" id="UP000028680">
    <property type="component" value="Chromosome"/>
</dbReference>
<dbReference type="FunFam" id="3.40.50.720:FF:000084">
    <property type="entry name" value="Short-chain dehydrogenase reductase"/>
    <property type="match status" value="1"/>
</dbReference>
<dbReference type="GO" id="GO:0032787">
    <property type="term" value="P:monocarboxylic acid metabolic process"/>
    <property type="evidence" value="ECO:0007669"/>
    <property type="project" value="UniProtKB-ARBA"/>
</dbReference>
<reference evidence="3 4" key="1">
    <citation type="journal article" date="2014" name="ISME J.">
        <title>Adaptation of an abundant Roseobacter RCA organism to pelagic systems revealed by genomic and transcriptomic analyses.</title>
        <authorList>
            <person name="Voget S."/>
            <person name="Wemheuer B."/>
            <person name="Brinkhoff T."/>
            <person name="Vollmers J."/>
            <person name="Dietrich S."/>
            <person name="Giebel H.A."/>
            <person name="Beardsley C."/>
            <person name="Sardemann C."/>
            <person name="Bakenhus I."/>
            <person name="Billerbeck S."/>
            <person name="Daniel R."/>
            <person name="Simon M."/>
        </authorList>
    </citation>
    <scope>NUCLEOTIDE SEQUENCE [LARGE SCALE GENOMIC DNA]</scope>
    <source>
        <strain evidence="3 4">RCA23</strain>
    </source>
</reference>
<dbReference type="SUPFAM" id="SSF51735">
    <property type="entry name" value="NAD(P)-binding Rossmann-fold domains"/>
    <property type="match status" value="1"/>
</dbReference>
<protein>
    <submittedName>
        <fullName evidence="3">D-beta-hydroxybutyrate dehydrogenase</fullName>
    </submittedName>
</protein>
<proteinExistence type="inferred from homology"/>
<sequence length="251" mass="26594">MLLTGKNAVITGGGTGIGLAIARKLAAEGCNVAITGRRLDVLEQAADSFRGYAVKMDVAHEASVVTGMQSIADHFGSIDICIANAGIAEGQNIRNSSFDFWRKIMAINLDGAYLTIRESLRHMPVKDWGRVLAVSSIAGVRGLKGAHAYSASKHGVIGMIRALSADHAKLPITFNAICPGYVDTDIIERNTQSISERAHISHDEARALMVDLNPHGRLITAEEVASAALWLCSPGSDSFDGQAMEISGGQP</sequence>
<evidence type="ECO:0000313" key="3">
    <source>
        <dbReference type="EMBL" id="AII86618.1"/>
    </source>
</evidence>
<evidence type="ECO:0000256" key="2">
    <source>
        <dbReference type="RuleBase" id="RU000363"/>
    </source>
</evidence>
<dbReference type="PANTHER" id="PTHR42879:SF2">
    <property type="entry name" value="3-OXOACYL-[ACYL-CARRIER-PROTEIN] REDUCTASE FABG"/>
    <property type="match status" value="1"/>
</dbReference>
<dbReference type="Gene3D" id="3.40.50.720">
    <property type="entry name" value="NAD(P)-binding Rossmann-like Domain"/>
    <property type="match status" value="1"/>
</dbReference>
<organism evidence="3 4">
    <name type="scientific">Planktomarina temperata RCA23</name>
    <dbReference type="NCBI Taxonomy" id="666509"/>
    <lineage>
        <taxon>Bacteria</taxon>
        <taxon>Pseudomonadati</taxon>
        <taxon>Pseudomonadota</taxon>
        <taxon>Alphaproteobacteria</taxon>
        <taxon>Rhodobacterales</taxon>
        <taxon>Paracoccaceae</taxon>
        <taxon>Planktomarina</taxon>
    </lineage>
</organism>
<dbReference type="InterPro" id="IPR050259">
    <property type="entry name" value="SDR"/>
</dbReference>
<dbReference type="InterPro" id="IPR002347">
    <property type="entry name" value="SDR_fam"/>
</dbReference>
<dbReference type="PANTHER" id="PTHR42879">
    <property type="entry name" value="3-OXOACYL-(ACYL-CARRIER-PROTEIN) REDUCTASE"/>
    <property type="match status" value="1"/>
</dbReference>
<dbReference type="InterPro" id="IPR020904">
    <property type="entry name" value="Sc_DH/Rdtase_CS"/>
</dbReference>
<evidence type="ECO:0000256" key="1">
    <source>
        <dbReference type="ARBA" id="ARBA00006484"/>
    </source>
</evidence>
<dbReference type="PRINTS" id="PR00080">
    <property type="entry name" value="SDRFAMILY"/>
</dbReference>
<dbReference type="CDD" id="cd05233">
    <property type="entry name" value="SDR_c"/>
    <property type="match status" value="1"/>
</dbReference>
<dbReference type="InterPro" id="IPR036291">
    <property type="entry name" value="NAD(P)-bd_dom_sf"/>
</dbReference>